<dbReference type="AlphaFoldDB" id="A0A4U2YJH5"/>
<keyword evidence="1" id="KW-0732">Signal</keyword>
<dbReference type="OrthoDB" id="3788529at2"/>
<proteinExistence type="predicted"/>
<sequence length="128" mass="14064">MFTLRTSAAALGATALLATGLGTLALAPAHAADREFRCAGADVEFDVEKEGGRFEVGVDIDRAKPGSKWRVVLRHDGKVFYNKVRRADREGDVEVERTRRNTAGKDVFKVTVKKVGTKKSCSRTITRR</sequence>
<evidence type="ECO:0000313" key="3">
    <source>
        <dbReference type="Proteomes" id="UP000307808"/>
    </source>
</evidence>
<organism evidence="2 3">
    <name type="scientific">Nocardioides jishulii</name>
    <dbReference type="NCBI Taxonomy" id="2575440"/>
    <lineage>
        <taxon>Bacteria</taxon>
        <taxon>Bacillati</taxon>
        <taxon>Actinomycetota</taxon>
        <taxon>Actinomycetes</taxon>
        <taxon>Propionibacteriales</taxon>
        <taxon>Nocardioidaceae</taxon>
        <taxon>Nocardioides</taxon>
    </lineage>
</organism>
<gene>
    <name evidence="2" type="ORF">FC770_10850</name>
</gene>
<reference evidence="2 3" key="1">
    <citation type="submission" date="2019-04" db="EMBL/GenBank/DDBJ databases">
        <authorList>
            <person name="Dong K."/>
        </authorList>
    </citation>
    <scope>NUCLEOTIDE SEQUENCE [LARGE SCALE GENOMIC DNA]</scope>
    <source>
        <strain evidence="3">dk3543</strain>
    </source>
</reference>
<name>A0A4U2YJH5_9ACTN</name>
<evidence type="ECO:0000313" key="2">
    <source>
        <dbReference type="EMBL" id="TKI61316.1"/>
    </source>
</evidence>
<dbReference type="Proteomes" id="UP000307808">
    <property type="component" value="Unassembled WGS sequence"/>
</dbReference>
<comment type="caution">
    <text evidence="2">The sequence shown here is derived from an EMBL/GenBank/DDBJ whole genome shotgun (WGS) entry which is preliminary data.</text>
</comment>
<protein>
    <submittedName>
        <fullName evidence="2">Uncharacterized protein</fullName>
    </submittedName>
</protein>
<dbReference type="RefSeq" id="WP_137066155.1">
    <property type="nucleotide sequence ID" value="NZ_CP040748.1"/>
</dbReference>
<keyword evidence="3" id="KW-1185">Reference proteome</keyword>
<dbReference type="EMBL" id="SZPY01000003">
    <property type="protein sequence ID" value="TKI61316.1"/>
    <property type="molecule type" value="Genomic_DNA"/>
</dbReference>
<feature type="signal peptide" evidence="1">
    <location>
        <begin position="1"/>
        <end position="31"/>
    </location>
</feature>
<evidence type="ECO:0000256" key="1">
    <source>
        <dbReference type="SAM" id="SignalP"/>
    </source>
</evidence>
<feature type="chain" id="PRO_5020314090" evidence="1">
    <location>
        <begin position="32"/>
        <end position="128"/>
    </location>
</feature>
<accession>A0A4U2YJH5</accession>